<dbReference type="InterPro" id="IPR016024">
    <property type="entry name" value="ARM-type_fold"/>
</dbReference>
<proteinExistence type="inferred from homology"/>
<feature type="domain" description="Peptidase M1 leukotriene A4 hydrolase/aminopeptidase C-terminal" evidence="13">
    <location>
        <begin position="485"/>
        <end position="634"/>
    </location>
</feature>
<dbReference type="Gene3D" id="1.10.390.10">
    <property type="entry name" value="Neutral Protease Domain 2"/>
    <property type="match status" value="1"/>
</dbReference>
<evidence type="ECO:0000256" key="1">
    <source>
        <dbReference type="ARBA" id="ARBA00004496"/>
    </source>
</evidence>
<organism evidence="14">
    <name type="scientific">Strombidium rassoulzadegani</name>
    <dbReference type="NCBI Taxonomy" id="1082188"/>
    <lineage>
        <taxon>Eukaryota</taxon>
        <taxon>Sar</taxon>
        <taxon>Alveolata</taxon>
        <taxon>Ciliophora</taxon>
        <taxon>Intramacronucleata</taxon>
        <taxon>Spirotrichea</taxon>
        <taxon>Oligotrichia</taxon>
        <taxon>Strombidiidae</taxon>
        <taxon>Strombidium</taxon>
    </lineage>
</organism>
<dbReference type="Gene3D" id="3.30.2010.30">
    <property type="match status" value="1"/>
</dbReference>
<comment type="subcellular location">
    <subcellularLocation>
        <location evidence="1">Cytoplasm</location>
    </subcellularLocation>
</comment>
<reference evidence="14" key="1">
    <citation type="submission" date="2021-01" db="EMBL/GenBank/DDBJ databases">
        <authorList>
            <person name="Corre E."/>
            <person name="Pelletier E."/>
            <person name="Niang G."/>
            <person name="Scheremetjew M."/>
            <person name="Finn R."/>
            <person name="Kale V."/>
            <person name="Holt S."/>
            <person name="Cochrane G."/>
            <person name="Meng A."/>
            <person name="Brown T."/>
            <person name="Cohen L."/>
        </authorList>
    </citation>
    <scope>NUCLEOTIDE SEQUENCE</scope>
    <source>
        <strain evidence="14">Ras09</strain>
    </source>
</reference>
<evidence type="ECO:0000256" key="10">
    <source>
        <dbReference type="PIRSR" id="PIRSR634015-2"/>
    </source>
</evidence>
<evidence type="ECO:0000256" key="8">
    <source>
        <dbReference type="ARBA" id="ARBA00023049"/>
    </source>
</evidence>
<dbReference type="SUPFAM" id="SSF63737">
    <property type="entry name" value="Leukotriene A4 hydrolase N-terminal domain"/>
    <property type="match status" value="1"/>
</dbReference>
<feature type="binding site" evidence="11">
    <location>
        <position position="318"/>
    </location>
    <ligand>
        <name>Zn(2+)</name>
        <dbReference type="ChEBI" id="CHEBI:29105"/>
        <note>catalytic</note>
    </ligand>
</feature>
<feature type="chain" id="PRO_5030940730" description="Peptidase M1 leukotriene A4 hydrolase/aminopeptidase C-terminal domain-containing protein" evidence="12">
    <location>
        <begin position="19"/>
        <end position="658"/>
    </location>
</feature>
<keyword evidence="12" id="KW-0732">Signal</keyword>
<evidence type="ECO:0000256" key="6">
    <source>
        <dbReference type="ARBA" id="ARBA00022801"/>
    </source>
</evidence>
<dbReference type="AlphaFoldDB" id="A0A7S3FVR0"/>
<dbReference type="Pfam" id="PF09127">
    <property type="entry name" value="Leuk-A4-hydro_C"/>
    <property type="match status" value="1"/>
</dbReference>
<keyword evidence="3" id="KW-0963">Cytoplasm</keyword>
<dbReference type="InterPro" id="IPR049980">
    <property type="entry name" value="LTA4H_cat"/>
</dbReference>
<dbReference type="Pfam" id="PF17900">
    <property type="entry name" value="Peptidase_M1_N"/>
    <property type="match status" value="1"/>
</dbReference>
<feature type="signal peptide" evidence="12">
    <location>
        <begin position="1"/>
        <end position="18"/>
    </location>
</feature>
<evidence type="ECO:0000256" key="4">
    <source>
        <dbReference type="ARBA" id="ARBA00022670"/>
    </source>
</evidence>
<keyword evidence="4" id="KW-0645">Protease</keyword>
<dbReference type="InterPro" id="IPR015211">
    <property type="entry name" value="Peptidase_M1_C"/>
</dbReference>
<dbReference type="InterPro" id="IPR042097">
    <property type="entry name" value="Aminopeptidase_N-like_N_sf"/>
</dbReference>
<keyword evidence="6" id="KW-0378">Hydrolase</keyword>
<feature type="active site" description="Proton donor" evidence="9">
    <location>
        <position position="406"/>
    </location>
</feature>
<dbReference type="EMBL" id="HBIA01010402">
    <property type="protein sequence ID" value="CAE0233528.1"/>
    <property type="molecule type" value="Transcribed_RNA"/>
</dbReference>
<sequence length="658" mass="74530">MKKILLSVWTGVLASASASQMWNSRDFSTYANIDEAQSRHLSLELAVDFDAKSLLGAVTHTVEMVRDDVTSVFFDVRGIDISGIQIREGAGEWADAEFEVTTPNPNIGDALEVKLPRALHTNASVEVKMAYATNEKSTSINWLTAEQTSGKKMPYLFTQCEDVACRSLAPMMDTPAIKVTYDAEVRVQKDFVVKMSGNQTAEGDVDEDTKFFRFENTIRMPSYLIALAVGDLEYRSLGRRVGVITEPVNLDFVANELEELETMLDKAEAYLTPYIWGNYSILILPPSFPMGGMENPLLTFASPTIITGDKSQVDVATHEIAHSWTGNDLTCQNWSNFWLNEGFTVFIERKVTSQLHDADFSKVAAYLGNITMYQDMVDYGLNSTYASLYPVVFRDLPDDSFSTIPYEKGFQLLTYLESFVGEELFQSFLRGYIIKYSQTSVLTDDLKLSWEDFVEDHFNASETNRILGSVNWDAWIYQSGLPPVTLDFTTEASNNSVKIADGYVELEGKSSPAGFEKFYDYYSNLKVIFLERLIIRAEDMTLDVLQRVDGDYNLTTTVDPECKMRWFPLGIRKGYEPVLEKAHEFVSSQGRLKYLSPIYQALKESGQLDLAREWFQENIDFYHPLAVTSIKKLLELDQRQADSSFFAKMSDQVLEFIQ</sequence>
<dbReference type="GO" id="GO:0008270">
    <property type="term" value="F:zinc ion binding"/>
    <property type="evidence" value="ECO:0007669"/>
    <property type="project" value="InterPro"/>
</dbReference>
<gene>
    <name evidence="14" type="ORF">SRAS04492_LOCUS5329</name>
</gene>
<dbReference type="Gene3D" id="1.25.40.320">
    <property type="entry name" value="Peptidase M1, leukotriene A4 hydrolase/aminopeptidase C-terminal domain"/>
    <property type="match status" value="1"/>
</dbReference>
<dbReference type="InterPro" id="IPR027268">
    <property type="entry name" value="Peptidase_M4/M1_CTD_sf"/>
</dbReference>
<feature type="active site" description="Proton acceptor" evidence="9">
    <location>
        <position position="319"/>
    </location>
</feature>
<keyword evidence="7 11" id="KW-0862">Zinc</keyword>
<evidence type="ECO:0000256" key="3">
    <source>
        <dbReference type="ARBA" id="ARBA00022490"/>
    </source>
</evidence>
<feature type="binding site" evidence="10">
    <location>
        <begin position="591"/>
        <end position="593"/>
    </location>
    <ligand>
        <name>a peptide</name>
        <dbReference type="ChEBI" id="CHEBI:60466"/>
    </ligand>
</feature>
<dbReference type="PANTHER" id="PTHR45726:SF3">
    <property type="entry name" value="LEUKOTRIENE A-4 HYDROLASE"/>
    <property type="match status" value="1"/>
</dbReference>
<dbReference type="InterPro" id="IPR001930">
    <property type="entry name" value="Peptidase_M1"/>
</dbReference>
<dbReference type="Gene3D" id="2.60.40.1730">
    <property type="entry name" value="tricorn interacting facor f3 domain"/>
    <property type="match status" value="1"/>
</dbReference>
<feature type="binding site" evidence="10">
    <location>
        <begin position="289"/>
        <end position="294"/>
    </location>
    <ligand>
        <name>a peptide</name>
        <dbReference type="ChEBI" id="CHEBI:60466"/>
    </ligand>
</feature>
<feature type="binding site" evidence="11">
    <location>
        <position position="341"/>
    </location>
    <ligand>
        <name>Zn(2+)</name>
        <dbReference type="ChEBI" id="CHEBI:29105"/>
        <note>catalytic</note>
    </ligand>
</feature>
<dbReference type="GO" id="GO:0006508">
    <property type="term" value="P:proteolysis"/>
    <property type="evidence" value="ECO:0007669"/>
    <property type="project" value="UniProtKB-KW"/>
</dbReference>
<evidence type="ECO:0000256" key="12">
    <source>
        <dbReference type="SAM" id="SignalP"/>
    </source>
</evidence>
<dbReference type="GO" id="GO:0008237">
    <property type="term" value="F:metallopeptidase activity"/>
    <property type="evidence" value="ECO:0007669"/>
    <property type="project" value="UniProtKB-KW"/>
</dbReference>
<evidence type="ECO:0000259" key="13">
    <source>
        <dbReference type="SMART" id="SM01263"/>
    </source>
</evidence>
<comment type="cofactor">
    <cofactor evidence="11">
        <name>Zn(2+)</name>
        <dbReference type="ChEBI" id="CHEBI:29105"/>
    </cofactor>
    <text evidence="11">Binds 1 zinc ion per subunit.</text>
</comment>
<evidence type="ECO:0000256" key="11">
    <source>
        <dbReference type="PIRSR" id="PIRSR634015-3"/>
    </source>
</evidence>
<dbReference type="FunFam" id="3.30.2010.30:FF:000001">
    <property type="entry name" value="Leukotriene A(4) hydrolase"/>
    <property type="match status" value="1"/>
</dbReference>
<feature type="binding site" evidence="10">
    <location>
        <begin position="159"/>
        <end position="161"/>
    </location>
    <ligand>
        <name>a peptide</name>
        <dbReference type="ChEBI" id="CHEBI:60466"/>
    </ligand>
</feature>
<dbReference type="Pfam" id="PF01433">
    <property type="entry name" value="Peptidase_M1"/>
    <property type="match status" value="1"/>
</dbReference>
<dbReference type="GO" id="GO:0005829">
    <property type="term" value="C:cytosol"/>
    <property type="evidence" value="ECO:0007669"/>
    <property type="project" value="TreeGrafter"/>
</dbReference>
<dbReference type="CDD" id="cd09599">
    <property type="entry name" value="M1_LTA4H"/>
    <property type="match status" value="1"/>
</dbReference>
<keyword evidence="5 11" id="KW-0479">Metal-binding</keyword>
<dbReference type="PANTHER" id="PTHR45726">
    <property type="entry name" value="LEUKOTRIENE A-4 HYDROLASE"/>
    <property type="match status" value="1"/>
</dbReference>
<evidence type="ECO:0000256" key="5">
    <source>
        <dbReference type="ARBA" id="ARBA00022723"/>
    </source>
</evidence>
<dbReference type="InterPro" id="IPR014782">
    <property type="entry name" value="Peptidase_M1_dom"/>
</dbReference>
<dbReference type="InterPro" id="IPR034015">
    <property type="entry name" value="M1_LTA4H"/>
</dbReference>
<accession>A0A7S3FVR0</accession>
<evidence type="ECO:0000256" key="9">
    <source>
        <dbReference type="PIRSR" id="PIRSR634015-1"/>
    </source>
</evidence>
<keyword evidence="8" id="KW-0482">Metalloprotease</keyword>
<dbReference type="SUPFAM" id="SSF48371">
    <property type="entry name" value="ARM repeat"/>
    <property type="match status" value="1"/>
</dbReference>
<protein>
    <recommendedName>
        <fullName evidence="13">Peptidase M1 leukotriene A4 hydrolase/aminopeptidase C-terminal domain-containing protein</fullName>
    </recommendedName>
</protein>
<evidence type="ECO:0000256" key="2">
    <source>
        <dbReference type="ARBA" id="ARBA00010136"/>
    </source>
</evidence>
<feature type="binding site" evidence="11">
    <location>
        <position position="322"/>
    </location>
    <ligand>
        <name>Zn(2+)</name>
        <dbReference type="ChEBI" id="CHEBI:29105"/>
        <note>catalytic</note>
    </ligand>
</feature>
<evidence type="ECO:0000256" key="7">
    <source>
        <dbReference type="ARBA" id="ARBA00022833"/>
    </source>
</evidence>
<name>A0A7S3FVR0_9SPIT</name>
<comment type="similarity">
    <text evidence="2">Belongs to the peptidase M1 family.</text>
</comment>
<dbReference type="InterPro" id="IPR045357">
    <property type="entry name" value="Aminopeptidase_N-like_N"/>
</dbReference>
<dbReference type="SMART" id="SM01263">
    <property type="entry name" value="Leuk-A4-hydro_C"/>
    <property type="match status" value="1"/>
</dbReference>
<dbReference type="PRINTS" id="PR00756">
    <property type="entry name" value="ALADIPTASE"/>
</dbReference>
<dbReference type="InterPro" id="IPR038502">
    <property type="entry name" value="M1_LTA-4_hydro/amino_C_sf"/>
</dbReference>
<dbReference type="SUPFAM" id="SSF55486">
    <property type="entry name" value="Metalloproteases ('zincins'), catalytic domain"/>
    <property type="match status" value="1"/>
</dbReference>
<evidence type="ECO:0000313" key="14">
    <source>
        <dbReference type="EMBL" id="CAE0233528.1"/>
    </source>
</evidence>